<evidence type="ECO:0000313" key="3">
    <source>
        <dbReference type="Proteomes" id="UP000484255"/>
    </source>
</evidence>
<organism evidence="2 3">
    <name type="scientific">Ideonella livida</name>
    <dbReference type="NCBI Taxonomy" id="2707176"/>
    <lineage>
        <taxon>Bacteria</taxon>
        <taxon>Pseudomonadati</taxon>
        <taxon>Pseudomonadota</taxon>
        <taxon>Betaproteobacteria</taxon>
        <taxon>Burkholderiales</taxon>
        <taxon>Sphaerotilaceae</taxon>
        <taxon>Ideonella</taxon>
    </lineage>
</organism>
<comment type="caution">
    <text evidence="2">The sequence shown here is derived from an EMBL/GenBank/DDBJ whole genome shotgun (WGS) entry which is preliminary data.</text>
</comment>
<feature type="signal peptide" evidence="1">
    <location>
        <begin position="1"/>
        <end position="26"/>
    </location>
</feature>
<accession>A0A7C9TNA1</accession>
<dbReference type="AlphaFoldDB" id="A0A7C9TNA1"/>
<dbReference type="Proteomes" id="UP000484255">
    <property type="component" value="Unassembled WGS sequence"/>
</dbReference>
<keyword evidence="3" id="KW-1185">Reference proteome</keyword>
<feature type="chain" id="PRO_5028924180" description="DUF4156 domain-containing protein" evidence="1">
    <location>
        <begin position="27"/>
        <end position="120"/>
    </location>
</feature>
<evidence type="ECO:0008006" key="4">
    <source>
        <dbReference type="Google" id="ProtNLM"/>
    </source>
</evidence>
<dbReference type="RefSeq" id="WP_163459333.1">
    <property type="nucleotide sequence ID" value="NZ_JAAGOH010000032.1"/>
</dbReference>
<proteinExistence type="predicted"/>
<evidence type="ECO:0000256" key="1">
    <source>
        <dbReference type="SAM" id="SignalP"/>
    </source>
</evidence>
<gene>
    <name evidence="2" type="ORF">G3A44_19000</name>
</gene>
<sequence length="120" mass="13072">MFFSAPPLPMRTAVLLPALVMLACLAACQPAVQQAQQRVDFALDAQGRCQVGDQPVDCAQAGTTARSRYPTQTLNAVLRLDPKAPDTARAALLHSLEAARIDRLQFGEPGDRPTERRIEF</sequence>
<protein>
    <recommendedName>
        <fullName evidence="4">DUF4156 domain-containing protein</fullName>
    </recommendedName>
</protein>
<dbReference type="EMBL" id="JAAGOH010000032">
    <property type="protein sequence ID" value="NDY93285.1"/>
    <property type="molecule type" value="Genomic_DNA"/>
</dbReference>
<evidence type="ECO:0000313" key="2">
    <source>
        <dbReference type="EMBL" id="NDY93285.1"/>
    </source>
</evidence>
<name>A0A7C9TNA1_9BURK</name>
<keyword evidence="1" id="KW-0732">Signal</keyword>
<reference evidence="2 3" key="1">
    <citation type="submission" date="2020-02" db="EMBL/GenBank/DDBJ databases">
        <title>Ideonella bacterium strain TBM-1.</title>
        <authorList>
            <person name="Chen W.-M."/>
        </authorList>
    </citation>
    <scope>NUCLEOTIDE SEQUENCE [LARGE SCALE GENOMIC DNA]</scope>
    <source>
        <strain evidence="2 3">TBM-1</strain>
    </source>
</reference>